<dbReference type="InterPro" id="IPR023370">
    <property type="entry name" value="TrmO-like_N"/>
</dbReference>
<evidence type="ECO:0000256" key="8">
    <source>
        <dbReference type="ARBA" id="ARBA00022769"/>
    </source>
</evidence>
<evidence type="ECO:0000256" key="15">
    <source>
        <dbReference type="ARBA" id="ARBA00033753"/>
    </source>
</evidence>
<evidence type="ECO:0000256" key="9">
    <source>
        <dbReference type="ARBA" id="ARBA00022771"/>
    </source>
</evidence>
<dbReference type="InterPro" id="IPR041552">
    <property type="entry name" value="UvrA_DNA-bd"/>
</dbReference>
<keyword evidence="6" id="KW-0547">Nucleotide-binding</keyword>
<evidence type="ECO:0000256" key="11">
    <source>
        <dbReference type="ARBA" id="ARBA00022840"/>
    </source>
</evidence>
<dbReference type="Gene3D" id="1.10.8.280">
    <property type="entry name" value="ABC transporter ATPase domain-like"/>
    <property type="match status" value="1"/>
</dbReference>
<accession>A0AA45HIV1</accession>
<keyword evidence="14" id="KW-0234">DNA repair</keyword>
<dbReference type="PROSITE" id="PS50893">
    <property type="entry name" value="ABC_TRANSPORTER_2"/>
    <property type="match status" value="1"/>
</dbReference>
<dbReference type="Gene3D" id="1.20.1580.10">
    <property type="entry name" value="ABC transporter ATPase like domain"/>
    <property type="match status" value="2"/>
</dbReference>
<dbReference type="GO" id="GO:0006281">
    <property type="term" value="P:DNA repair"/>
    <property type="evidence" value="ECO:0007669"/>
    <property type="project" value="UniProtKB-KW"/>
</dbReference>
<dbReference type="Gene3D" id="3.30.1490.20">
    <property type="entry name" value="ATP-grasp fold, A domain"/>
    <property type="match status" value="1"/>
</dbReference>
<dbReference type="EMBL" id="QGGI01000006">
    <property type="protein sequence ID" value="PWJ95300.1"/>
    <property type="molecule type" value="Genomic_DNA"/>
</dbReference>
<feature type="domain" description="TsaA-like" evidence="20">
    <location>
        <begin position="101"/>
        <end position="231"/>
    </location>
</feature>
<dbReference type="Pfam" id="PF00005">
    <property type="entry name" value="ABC_tran"/>
    <property type="match status" value="1"/>
</dbReference>
<dbReference type="Gene3D" id="2.40.30.70">
    <property type="entry name" value="YaeB-like"/>
    <property type="match status" value="1"/>
</dbReference>
<dbReference type="GO" id="GO:0005524">
    <property type="term" value="F:ATP binding"/>
    <property type="evidence" value="ECO:0007669"/>
    <property type="project" value="UniProtKB-KW"/>
</dbReference>
<dbReference type="GO" id="GO:0004518">
    <property type="term" value="F:nuclease activity"/>
    <property type="evidence" value="ECO:0007669"/>
    <property type="project" value="UniProtKB-KW"/>
</dbReference>
<dbReference type="Proteomes" id="UP000245921">
    <property type="component" value="Unassembled WGS sequence"/>
</dbReference>
<keyword evidence="10" id="KW-0862">Zinc</keyword>
<dbReference type="RefSeq" id="WP_158274793.1">
    <property type="nucleotide sequence ID" value="NZ_QGGI01000006.1"/>
</dbReference>
<evidence type="ECO:0000256" key="2">
    <source>
        <dbReference type="ARBA" id="ARBA00022490"/>
    </source>
</evidence>
<evidence type="ECO:0000259" key="20">
    <source>
        <dbReference type="PROSITE" id="PS51668"/>
    </source>
</evidence>
<keyword evidence="22" id="KW-1185">Reference proteome</keyword>
<dbReference type="AlphaFoldDB" id="A0AA45HIV1"/>
<gene>
    <name evidence="21" type="ORF">C7380_106108</name>
</gene>
<dbReference type="GO" id="GO:0005737">
    <property type="term" value="C:cytoplasm"/>
    <property type="evidence" value="ECO:0007669"/>
    <property type="project" value="UniProtKB-SubCell"/>
</dbReference>
<evidence type="ECO:0000256" key="1">
    <source>
        <dbReference type="ARBA" id="ARBA00004496"/>
    </source>
</evidence>
<dbReference type="InterPro" id="IPR036414">
    <property type="entry name" value="YaeB_N_sf"/>
</dbReference>
<comment type="similarity">
    <text evidence="15">Belongs to the tRNA methyltransferase O family.</text>
</comment>
<evidence type="ECO:0000259" key="19">
    <source>
        <dbReference type="PROSITE" id="PS50893"/>
    </source>
</evidence>
<comment type="caution">
    <text evidence="21">The sequence shown here is derived from an EMBL/GenBank/DDBJ whole genome shotgun (WGS) entry which is preliminary data.</text>
</comment>
<evidence type="ECO:0000256" key="5">
    <source>
        <dbReference type="ARBA" id="ARBA00022737"/>
    </source>
</evidence>
<dbReference type="GO" id="GO:0016887">
    <property type="term" value="F:ATP hydrolysis activity"/>
    <property type="evidence" value="ECO:0007669"/>
    <property type="project" value="InterPro"/>
</dbReference>
<evidence type="ECO:0000256" key="3">
    <source>
        <dbReference type="ARBA" id="ARBA00022691"/>
    </source>
</evidence>
<evidence type="ECO:0000256" key="14">
    <source>
        <dbReference type="ARBA" id="ARBA00023204"/>
    </source>
</evidence>
<keyword evidence="2" id="KW-0963">Cytoplasm</keyword>
<comment type="subcellular location">
    <subcellularLocation>
        <location evidence="1">Cytoplasm</location>
    </subcellularLocation>
</comment>
<evidence type="ECO:0000256" key="6">
    <source>
        <dbReference type="ARBA" id="ARBA00022741"/>
    </source>
</evidence>
<dbReference type="SUPFAM" id="SSF52540">
    <property type="entry name" value="P-loop containing nucleoside triphosphate hydrolases"/>
    <property type="match status" value="2"/>
</dbReference>
<dbReference type="InterPro" id="IPR027417">
    <property type="entry name" value="P-loop_NTPase"/>
</dbReference>
<protein>
    <recommendedName>
        <fullName evidence="17">UvrABC system protein A</fullName>
    </recommendedName>
    <alternativeName>
        <fullName evidence="18">Excinuclease ABC subunit A</fullName>
    </alternativeName>
</protein>
<keyword evidence="8" id="KW-0228">DNA excision</keyword>
<dbReference type="PROSITE" id="PS00211">
    <property type="entry name" value="ABC_TRANSPORTER_1"/>
    <property type="match status" value="2"/>
</dbReference>
<dbReference type="Pfam" id="PF17755">
    <property type="entry name" value="UvrA_DNA-bind"/>
    <property type="match status" value="1"/>
</dbReference>
<dbReference type="GO" id="GO:0003677">
    <property type="term" value="F:DNA binding"/>
    <property type="evidence" value="ECO:0007669"/>
    <property type="project" value="UniProtKB-KW"/>
</dbReference>
<evidence type="ECO:0000256" key="12">
    <source>
        <dbReference type="ARBA" id="ARBA00022881"/>
    </source>
</evidence>
<evidence type="ECO:0000256" key="4">
    <source>
        <dbReference type="ARBA" id="ARBA00022723"/>
    </source>
</evidence>
<reference evidence="21 22" key="1">
    <citation type="submission" date="2018-05" db="EMBL/GenBank/DDBJ databases">
        <title>Genomic Encyclopedia of Type Strains, Phase IV (KMG-IV): sequencing the most valuable type-strain genomes for metagenomic binning, comparative biology and taxonomic classification.</title>
        <authorList>
            <person name="Goeker M."/>
        </authorList>
    </citation>
    <scope>NUCLEOTIDE SEQUENCE [LARGE SCALE GENOMIC DNA]</scope>
    <source>
        <strain evidence="21 22">DSM 24906</strain>
    </source>
</reference>
<organism evidence="21 22">
    <name type="scientific">Oceanotoga teriensis</name>
    <dbReference type="NCBI Taxonomy" id="515440"/>
    <lineage>
        <taxon>Bacteria</taxon>
        <taxon>Thermotogati</taxon>
        <taxon>Thermotogota</taxon>
        <taxon>Thermotogae</taxon>
        <taxon>Petrotogales</taxon>
        <taxon>Petrotogaceae</taxon>
        <taxon>Oceanotoga</taxon>
    </lineage>
</organism>
<sequence length="1148" mass="130265">MNKSFKLEIIGDVSKNGVLKVKKDFLKGLKYIENFSHLILIYSDELYILKERVFKIKNIDSKLGYIKLEGLENKELLVYDIKPYFPSEDNIKDFNFNPNLFENISNIKNLSIEQKGLILKKNGKYKLKIENNDFLNSFEINSYIKIFWWFDRFDKVKYRKTLICNPPYENAPKTGVFASRSPVRPTPIALTIAKIIDIKKDEIYVTELECFDHTPLIGILPYNNNDSILNAKIPKWLSHWRDSIEENEYSDGKLNIINSYLEDTIFNYSNPKRKLELNKKNFYKKNSLKINGARHNNLKNIDVEIPYGTITSITGVSGSGKSSLAFDTLYSECRKRFLDASGENSLNDNSDFDSIEGIIPAIAISQNSLGQNIYSTVGTATGMINQLRILFSTIGIRHCPKCGNPVIPMTEDTIENILLNLDNYKIEDIYGKTHNDFRLALNIGKGVFYLILASDKKMVLQTNNTCSKCGKILFDISPSMFSYTNPESMCPVCNGKGEIYDVDVDSIIQNPEISILDGASKLWGKLRVFLKNPNHNWIRGQIIALANEMNIDLNLPWKDLPEEFKKQAIYGSNGRNVTLNFSNNKSGRNGNITRPVEGAYHIIKRLVSDEKASKSNIGYMKKIKCNYCDGERLNIEGRSVTINKIRYPEILSMSLKELKKWCESLYSTITDYQYDFISPILKKLIYDLSTCKELGLDYLSLDRSVTTLSGGELQRLKLVSQFGSNISGVLYVMDEPTAGLHPKDYEKLIKIIKNLKENSNTILLVEHNKNIIKSSDRIIDIGPKAGKDGGNIVLDGEINDILNNNNNVSETIEYIKNDKNLFIPKNKHKNINFIEFEDIKYNNLKNISIKIPLKSLTCITGVSGSGKSSLLEGVLFPTFNKNREINCKYTVREKFKKIILADQSPIGRTPRSVPATYIGIMDEIRNIFSEKNNINSSYFSFNSPDGQCDNCKGCGEIKIDFINTWSKCPACDGKRYKKKILDFDFDGKNIFDILKMTIEEAFDFFHKNKNKKIYNVLNILMDVGLGYLKLGQNSATLSGGEAQRLKLAKELCKSSGKNDLYLLDEPTTGLHFSDIQNLLTLFRKLTDKGCTIIIIEHNPDVIKNADWVIDIGPESGEFGGEVIVQGTPKIVSENINSYTGKYLKVSSD</sequence>
<evidence type="ECO:0000256" key="16">
    <source>
        <dbReference type="ARBA" id="ARBA00038000"/>
    </source>
</evidence>
<feature type="domain" description="ABC transporter" evidence="19">
    <location>
        <begin position="826"/>
        <end position="1144"/>
    </location>
</feature>
<dbReference type="InterPro" id="IPR017871">
    <property type="entry name" value="ABC_transporter-like_CS"/>
</dbReference>
<name>A0AA45HIV1_9BACT</name>
<dbReference type="PANTHER" id="PTHR43152:SF3">
    <property type="entry name" value="UVRABC SYSTEM PROTEIN A"/>
    <property type="match status" value="1"/>
</dbReference>
<dbReference type="PANTHER" id="PTHR43152">
    <property type="entry name" value="UVRABC SYSTEM PROTEIN A"/>
    <property type="match status" value="1"/>
</dbReference>
<dbReference type="InterPro" id="IPR003439">
    <property type="entry name" value="ABC_transporter-like_ATP-bd"/>
</dbReference>
<evidence type="ECO:0000256" key="17">
    <source>
        <dbReference type="ARBA" id="ARBA00039316"/>
    </source>
</evidence>
<keyword evidence="3" id="KW-0949">S-adenosyl-L-methionine</keyword>
<keyword evidence="11" id="KW-0067">ATP-binding</keyword>
<keyword evidence="13" id="KW-0238">DNA-binding</keyword>
<evidence type="ECO:0000256" key="7">
    <source>
        <dbReference type="ARBA" id="ARBA00022763"/>
    </source>
</evidence>
<evidence type="ECO:0000313" key="22">
    <source>
        <dbReference type="Proteomes" id="UP000245921"/>
    </source>
</evidence>
<dbReference type="Gene3D" id="3.40.50.300">
    <property type="entry name" value="P-loop containing nucleotide triphosphate hydrolases"/>
    <property type="match status" value="2"/>
</dbReference>
<dbReference type="InterPro" id="IPR036413">
    <property type="entry name" value="YaeB-like_sf"/>
</dbReference>
<proteinExistence type="inferred from homology"/>
<evidence type="ECO:0000256" key="10">
    <source>
        <dbReference type="ARBA" id="ARBA00022833"/>
    </source>
</evidence>
<keyword evidence="5" id="KW-0677">Repeat</keyword>
<keyword evidence="9" id="KW-0863">Zinc-finger</keyword>
<evidence type="ECO:0000256" key="18">
    <source>
        <dbReference type="ARBA" id="ARBA00042156"/>
    </source>
</evidence>
<evidence type="ECO:0000313" key="21">
    <source>
        <dbReference type="EMBL" id="PWJ95300.1"/>
    </source>
</evidence>
<dbReference type="GO" id="GO:0008270">
    <property type="term" value="F:zinc ion binding"/>
    <property type="evidence" value="ECO:0007669"/>
    <property type="project" value="UniProtKB-KW"/>
</dbReference>
<keyword evidence="7" id="KW-0227">DNA damage</keyword>
<dbReference type="PROSITE" id="PS51668">
    <property type="entry name" value="TSAA_2"/>
    <property type="match status" value="1"/>
</dbReference>
<keyword evidence="4" id="KW-0479">Metal-binding</keyword>
<comment type="similarity">
    <text evidence="16">Belongs to the ABC transporter superfamily. UvrA family.</text>
</comment>
<dbReference type="InterPro" id="IPR013815">
    <property type="entry name" value="ATP_grasp_subdomain_1"/>
</dbReference>
<dbReference type="Pfam" id="PF01980">
    <property type="entry name" value="TrmO_N"/>
    <property type="match status" value="1"/>
</dbReference>
<evidence type="ECO:0000256" key="13">
    <source>
        <dbReference type="ARBA" id="ARBA00023125"/>
    </source>
</evidence>
<dbReference type="SUPFAM" id="SSF118196">
    <property type="entry name" value="YaeB-like"/>
    <property type="match status" value="2"/>
</dbReference>
<keyword evidence="12" id="KW-0267">Excision nuclease</keyword>